<proteinExistence type="predicted"/>
<name>A0A0V0RYN7_9BILA</name>
<accession>A0A0V0RYN7</accession>
<organism evidence="1 2">
    <name type="scientific">Trichinella nelsoni</name>
    <dbReference type="NCBI Taxonomy" id="6336"/>
    <lineage>
        <taxon>Eukaryota</taxon>
        <taxon>Metazoa</taxon>
        <taxon>Ecdysozoa</taxon>
        <taxon>Nematoda</taxon>
        <taxon>Enoplea</taxon>
        <taxon>Dorylaimia</taxon>
        <taxon>Trichinellida</taxon>
        <taxon>Trichinellidae</taxon>
        <taxon>Trichinella</taxon>
    </lineage>
</organism>
<keyword evidence="2" id="KW-1185">Reference proteome</keyword>
<protein>
    <submittedName>
        <fullName evidence="1">Uncharacterized protein</fullName>
    </submittedName>
</protein>
<evidence type="ECO:0000313" key="2">
    <source>
        <dbReference type="Proteomes" id="UP000054630"/>
    </source>
</evidence>
<gene>
    <name evidence="1" type="ORF">T07_78</name>
</gene>
<evidence type="ECO:0000313" key="1">
    <source>
        <dbReference type="EMBL" id="KRX19471.1"/>
    </source>
</evidence>
<reference evidence="1 2" key="1">
    <citation type="submission" date="2015-01" db="EMBL/GenBank/DDBJ databases">
        <title>Evolution of Trichinella species and genotypes.</title>
        <authorList>
            <person name="Korhonen P.K."/>
            <person name="Edoardo P."/>
            <person name="Giuseppe L.R."/>
            <person name="Gasser R.B."/>
        </authorList>
    </citation>
    <scope>NUCLEOTIDE SEQUENCE [LARGE SCALE GENOMIC DNA]</scope>
    <source>
        <strain evidence="1">ISS37</strain>
    </source>
</reference>
<sequence>MNIKDEKMAHLAIAVKFNEWSKENLRRHEAEQERKKRIWTKGSLWDPNSVGLGLGYFVRVKLGKTSSLEGLEI</sequence>
<comment type="caution">
    <text evidence="1">The sequence shown here is derived from an EMBL/GenBank/DDBJ whole genome shotgun (WGS) entry which is preliminary data.</text>
</comment>
<dbReference type="Proteomes" id="UP000054630">
    <property type="component" value="Unassembled WGS sequence"/>
</dbReference>
<dbReference type="AlphaFoldDB" id="A0A0V0RYN7"/>
<dbReference type="EMBL" id="JYDL01000059">
    <property type="protein sequence ID" value="KRX19471.1"/>
    <property type="molecule type" value="Genomic_DNA"/>
</dbReference>